<name>A0A022PP99_ERYGU</name>
<organism evidence="1 2">
    <name type="scientific">Erythranthe guttata</name>
    <name type="common">Yellow monkey flower</name>
    <name type="synonym">Mimulus guttatus</name>
    <dbReference type="NCBI Taxonomy" id="4155"/>
    <lineage>
        <taxon>Eukaryota</taxon>
        <taxon>Viridiplantae</taxon>
        <taxon>Streptophyta</taxon>
        <taxon>Embryophyta</taxon>
        <taxon>Tracheophyta</taxon>
        <taxon>Spermatophyta</taxon>
        <taxon>Magnoliopsida</taxon>
        <taxon>eudicotyledons</taxon>
        <taxon>Gunneridae</taxon>
        <taxon>Pentapetalae</taxon>
        <taxon>asterids</taxon>
        <taxon>lamiids</taxon>
        <taxon>Lamiales</taxon>
        <taxon>Phrymaceae</taxon>
        <taxon>Erythranthe</taxon>
    </lineage>
</organism>
<sequence length="19" mass="2244">MKPDCQAHVVSRLHHNRNT</sequence>
<reference evidence="1 2" key="1">
    <citation type="journal article" date="2013" name="Proc. Natl. Acad. Sci. U.S.A.">
        <title>Fine-scale variation in meiotic recombination in Mimulus inferred from population shotgun sequencing.</title>
        <authorList>
            <person name="Hellsten U."/>
            <person name="Wright K.M."/>
            <person name="Jenkins J."/>
            <person name="Shu S."/>
            <person name="Yuan Y."/>
            <person name="Wessler S.R."/>
            <person name="Schmutz J."/>
            <person name="Willis J.H."/>
            <person name="Rokhsar D.S."/>
        </authorList>
    </citation>
    <scope>NUCLEOTIDE SEQUENCE [LARGE SCALE GENOMIC DNA]</scope>
    <source>
        <strain evidence="2">cv. DUN x IM62</strain>
    </source>
</reference>
<gene>
    <name evidence="1" type="ORF">MIMGU_mgv1a0149612mg</name>
</gene>
<dbReference type="Proteomes" id="UP000030748">
    <property type="component" value="Unassembled WGS sequence"/>
</dbReference>
<keyword evidence="2" id="KW-1185">Reference proteome</keyword>
<dbReference type="AlphaFoldDB" id="A0A022PP99"/>
<accession>A0A022PP99</accession>
<protein>
    <submittedName>
        <fullName evidence="1">Uncharacterized protein</fullName>
    </submittedName>
</protein>
<proteinExistence type="predicted"/>
<evidence type="ECO:0000313" key="1">
    <source>
        <dbReference type="EMBL" id="EYU17511.1"/>
    </source>
</evidence>
<dbReference type="EMBL" id="KI632373">
    <property type="protein sequence ID" value="EYU17511.1"/>
    <property type="molecule type" value="Genomic_DNA"/>
</dbReference>
<evidence type="ECO:0000313" key="2">
    <source>
        <dbReference type="Proteomes" id="UP000030748"/>
    </source>
</evidence>
<feature type="non-terminal residue" evidence="1">
    <location>
        <position position="19"/>
    </location>
</feature>